<feature type="compositionally biased region" description="Basic and acidic residues" evidence="1">
    <location>
        <begin position="68"/>
        <end position="91"/>
    </location>
</feature>
<dbReference type="AlphaFoldDB" id="A0A7X0VTZ0"/>
<keyword evidence="4" id="KW-1185">Reference proteome</keyword>
<accession>A0A7X0VTZ0</accession>
<dbReference type="Proteomes" id="UP000564644">
    <property type="component" value="Unassembled WGS sequence"/>
</dbReference>
<evidence type="ECO:0000256" key="2">
    <source>
        <dbReference type="SAM" id="Phobius"/>
    </source>
</evidence>
<feature type="region of interest" description="Disordered" evidence="1">
    <location>
        <begin position="33"/>
        <end position="166"/>
    </location>
</feature>
<comment type="caution">
    <text evidence="3">The sequence shown here is derived from an EMBL/GenBank/DDBJ whole genome shotgun (WGS) entry which is preliminary data.</text>
</comment>
<keyword evidence="2" id="KW-0812">Transmembrane</keyword>
<sequence length="190" mass="20057">MEQAMDFLGRYYFLIIIAVGLIYSLFFKKSPLEKGPAKRKPVSRMPDFGGGGFPGPMTRRTSSPAPLRPRERPHEDKEPAPQPGIERRDPLAPEPVDSPAASIEPATPPAAFPAPGASAAPSSAPAMTGSPTSASSAARAGLAAALASPERGVSPAERAPAGWSRDELARAVVMAEVLGPPRARKPFRRR</sequence>
<proteinExistence type="predicted"/>
<evidence type="ECO:0000313" key="3">
    <source>
        <dbReference type="EMBL" id="MBB6729712.1"/>
    </source>
</evidence>
<gene>
    <name evidence="3" type="ORF">H7C18_02230</name>
</gene>
<keyword evidence="2" id="KW-1133">Transmembrane helix</keyword>
<evidence type="ECO:0000313" key="4">
    <source>
        <dbReference type="Proteomes" id="UP000564644"/>
    </source>
</evidence>
<evidence type="ECO:0000256" key="1">
    <source>
        <dbReference type="SAM" id="MobiDB-lite"/>
    </source>
</evidence>
<keyword evidence="2" id="KW-0472">Membrane</keyword>
<reference evidence="3 4" key="1">
    <citation type="submission" date="2020-08" db="EMBL/GenBank/DDBJ databases">
        <title>Cohnella phylogeny.</title>
        <authorList>
            <person name="Dunlap C."/>
        </authorList>
    </citation>
    <scope>NUCLEOTIDE SEQUENCE [LARGE SCALE GENOMIC DNA]</scope>
    <source>
        <strain evidence="3 4">CBP 2801</strain>
    </source>
</reference>
<organism evidence="3 4">
    <name type="scientific">Cohnella zeiphila</name>
    <dbReference type="NCBI Taxonomy" id="2761120"/>
    <lineage>
        <taxon>Bacteria</taxon>
        <taxon>Bacillati</taxon>
        <taxon>Bacillota</taxon>
        <taxon>Bacilli</taxon>
        <taxon>Bacillales</taxon>
        <taxon>Paenibacillaceae</taxon>
        <taxon>Cohnella</taxon>
    </lineage>
</organism>
<feature type="compositionally biased region" description="Low complexity" evidence="1">
    <location>
        <begin position="113"/>
        <end position="148"/>
    </location>
</feature>
<name>A0A7X0VTZ0_9BACL</name>
<dbReference type="RefSeq" id="WP_185127377.1">
    <property type="nucleotide sequence ID" value="NZ_JACJVO010000002.1"/>
</dbReference>
<protein>
    <submittedName>
        <fullName evidence="3">Uncharacterized protein</fullName>
    </submittedName>
</protein>
<feature type="transmembrane region" description="Helical" evidence="2">
    <location>
        <begin position="7"/>
        <end position="26"/>
    </location>
</feature>
<dbReference type="EMBL" id="JACJVO010000002">
    <property type="protein sequence ID" value="MBB6729712.1"/>
    <property type="molecule type" value="Genomic_DNA"/>
</dbReference>